<proteinExistence type="predicted"/>
<organism evidence="2 3">
    <name type="scientific">Absidia repens</name>
    <dbReference type="NCBI Taxonomy" id="90262"/>
    <lineage>
        <taxon>Eukaryota</taxon>
        <taxon>Fungi</taxon>
        <taxon>Fungi incertae sedis</taxon>
        <taxon>Mucoromycota</taxon>
        <taxon>Mucoromycotina</taxon>
        <taxon>Mucoromycetes</taxon>
        <taxon>Mucorales</taxon>
        <taxon>Cunninghamellaceae</taxon>
        <taxon>Absidia</taxon>
    </lineage>
</organism>
<dbReference type="Proteomes" id="UP000193560">
    <property type="component" value="Unassembled WGS sequence"/>
</dbReference>
<protein>
    <recommendedName>
        <fullName evidence="1">Heterokaryon incompatibility domain-containing protein</fullName>
    </recommendedName>
</protein>
<name>A0A1X2HX75_9FUNG</name>
<dbReference type="AlphaFoldDB" id="A0A1X2HX75"/>
<evidence type="ECO:0000313" key="2">
    <source>
        <dbReference type="EMBL" id="ORZ04477.1"/>
    </source>
</evidence>
<evidence type="ECO:0000313" key="3">
    <source>
        <dbReference type="Proteomes" id="UP000193560"/>
    </source>
</evidence>
<reference evidence="2 3" key="1">
    <citation type="submission" date="2016-07" db="EMBL/GenBank/DDBJ databases">
        <title>Pervasive Adenine N6-methylation of Active Genes in Fungi.</title>
        <authorList>
            <consortium name="DOE Joint Genome Institute"/>
            <person name="Mondo S.J."/>
            <person name="Dannebaum R.O."/>
            <person name="Kuo R.C."/>
            <person name="Labutti K."/>
            <person name="Haridas S."/>
            <person name="Kuo A."/>
            <person name="Salamov A."/>
            <person name="Ahrendt S.R."/>
            <person name="Lipzen A."/>
            <person name="Sullivan W."/>
            <person name="Andreopoulos W.B."/>
            <person name="Clum A."/>
            <person name="Lindquist E."/>
            <person name="Daum C."/>
            <person name="Ramamoorthy G.K."/>
            <person name="Gryganskyi A."/>
            <person name="Culley D."/>
            <person name="Magnuson J.K."/>
            <person name="James T.Y."/>
            <person name="O'Malley M.A."/>
            <person name="Stajich J.E."/>
            <person name="Spatafora J.W."/>
            <person name="Visel A."/>
            <person name="Grigoriev I.V."/>
        </authorList>
    </citation>
    <scope>NUCLEOTIDE SEQUENCE [LARGE SCALE GENOMIC DNA]</scope>
    <source>
        <strain evidence="2 3">NRRL 1336</strain>
    </source>
</reference>
<accession>A0A1X2HX75</accession>
<dbReference type="PANTHER" id="PTHR24148">
    <property type="entry name" value="ANKYRIN REPEAT DOMAIN-CONTAINING PROTEIN 39 HOMOLOG-RELATED"/>
    <property type="match status" value="1"/>
</dbReference>
<dbReference type="Pfam" id="PF06985">
    <property type="entry name" value="HET"/>
    <property type="match status" value="1"/>
</dbReference>
<dbReference type="InterPro" id="IPR010730">
    <property type="entry name" value="HET"/>
</dbReference>
<dbReference type="InterPro" id="IPR052895">
    <property type="entry name" value="HetReg/Transcr_Mod"/>
</dbReference>
<evidence type="ECO:0000259" key="1">
    <source>
        <dbReference type="Pfam" id="PF06985"/>
    </source>
</evidence>
<sequence>MTKKDHIEDDNQQQEQPFQIVLVDIKETLQDGNIRCVEKPLDGISDGSSFVALSYRWGELDETTIDTHLGYLASITSFDLDHLYYLCLMMTDEPDLNDIDYVWVDAVCVDQTNYERRKATIHQMSNIYEKATYILAVPDLHMGYLRSISEANSDILLNIQMHSDYVYHLLKGNTVELEKLDNAFLDKIRAPQDPALRDRLTKDTDYFAKGFTTPCGMSWEDDSMEILDHIYETSQALRNPVPHQDNVNSSMHREGSRQNHYTRIANMATITTGDNACSQSGYYDASDHEVYSLSPPPPPYVFVDNKLPTSNARSKKSWRHQIYERNIAIRQCVKFLTDLIRDWSSRVWVISEYHIAKKKNNLKYWFIALSDKNIDKLPNNVAFFNFDFDEPIFSADVQNHEESILIYSGMALHVHFHSTLIKQLTTRTFMEMILKSKASKNEDRFYAILPQSKYKRHMNQVTNWELKSMVAVKLKLFEIMDTKDKINLLFTSGDYLSSIRMDTLPTFATSNINSEIQDLFFTENTCNFSYNDDTFAPISLHYKHDVGLYSLQVIPKEYYVGRITDETDRDHYYSEVASARKTKLFHDGCQSFKNNDDDDGSVMDIVYISPFVKYDMTRTTFVIPLPDDCISWIQLMGSFAENKWLLTNEFHKHIKKDHHYNIDSNSIVFNIY</sequence>
<comment type="caution">
    <text evidence="2">The sequence shown here is derived from an EMBL/GenBank/DDBJ whole genome shotgun (WGS) entry which is preliminary data.</text>
</comment>
<dbReference type="PANTHER" id="PTHR24148:SF64">
    <property type="entry name" value="HETEROKARYON INCOMPATIBILITY DOMAIN-CONTAINING PROTEIN"/>
    <property type="match status" value="1"/>
</dbReference>
<feature type="domain" description="Heterokaryon incompatibility" evidence="1">
    <location>
        <begin position="50"/>
        <end position="136"/>
    </location>
</feature>
<gene>
    <name evidence="2" type="ORF">BCR42DRAFT_475275</name>
</gene>
<dbReference type="OrthoDB" id="194358at2759"/>
<keyword evidence="3" id="KW-1185">Reference proteome</keyword>
<dbReference type="EMBL" id="MCGE01000050">
    <property type="protein sequence ID" value="ORZ04477.1"/>
    <property type="molecule type" value="Genomic_DNA"/>
</dbReference>